<dbReference type="RefSeq" id="XP_052903914.1">
    <property type="nucleotide sequence ID" value="XM_053049743.1"/>
</dbReference>
<feature type="transmembrane region" description="Helical" evidence="1">
    <location>
        <begin position="50"/>
        <end position="74"/>
    </location>
</feature>
<feature type="transmembrane region" description="Helical" evidence="1">
    <location>
        <begin position="298"/>
        <end position="317"/>
    </location>
</feature>
<name>A0A086IZP1_NEMA1</name>
<dbReference type="HOGENOM" id="CLU_313106_0_0_1"/>
<feature type="transmembrane region" description="Helical" evidence="1">
    <location>
        <begin position="260"/>
        <end position="278"/>
    </location>
</feature>
<feature type="transmembrane region" description="Helical" evidence="1">
    <location>
        <begin position="94"/>
        <end position="117"/>
    </location>
</feature>
<protein>
    <submittedName>
        <fullName evidence="2">Uncharacterized protein</fullName>
    </submittedName>
</protein>
<dbReference type="EMBL" id="AKIJ01000005">
    <property type="protein sequence ID" value="KFG25359.1"/>
    <property type="molecule type" value="Genomic_DNA"/>
</dbReference>
<proteinExistence type="predicted"/>
<dbReference type="AlphaFoldDB" id="A0A086IZP1"/>
<keyword evidence="1" id="KW-0472">Membrane</keyword>
<feature type="transmembrane region" description="Helical" evidence="1">
    <location>
        <begin position="129"/>
        <end position="147"/>
    </location>
</feature>
<accession>A0A086IZP1</accession>
<feature type="transmembrane region" description="Helical" evidence="1">
    <location>
        <begin position="484"/>
        <end position="507"/>
    </location>
</feature>
<feature type="transmembrane region" description="Helical" evidence="1">
    <location>
        <begin position="412"/>
        <end position="432"/>
    </location>
</feature>
<reference evidence="2 3" key="1">
    <citation type="journal article" date="2014" name="Genome Announc.">
        <title>Genome Sequence of the Microsporidian Species Nematocida sp1 Strain ERTm6 (ATCC PRA-372).</title>
        <authorList>
            <person name="Bakowski M.A."/>
            <person name="Priest M."/>
            <person name="Young S."/>
            <person name="Cuomo C.A."/>
            <person name="Troemel E.R."/>
        </authorList>
    </citation>
    <scope>NUCLEOTIDE SEQUENCE [LARGE SCALE GENOMIC DNA]</scope>
    <source>
        <strain evidence="2 3">ERTm6</strain>
    </source>
</reference>
<evidence type="ECO:0000256" key="1">
    <source>
        <dbReference type="SAM" id="Phobius"/>
    </source>
</evidence>
<gene>
    <name evidence="2" type="ORF">NESG_02131</name>
</gene>
<keyword evidence="3" id="KW-1185">Reference proteome</keyword>
<feature type="transmembrane region" description="Helical" evidence="1">
    <location>
        <begin position="153"/>
        <end position="174"/>
    </location>
</feature>
<comment type="caution">
    <text evidence="2">The sequence shown here is derived from an EMBL/GenBank/DDBJ whole genome shotgun (WGS) entry which is preliminary data.</text>
</comment>
<feature type="transmembrane region" description="Helical" evidence="1">
    <location>
        <begin position="444"/>
        <end position="463"/>
    </location>
</feature>
<dbReference type="GeneID" id="77677104"/>
<sequence length="953" mass="105140">MGSSQLGESVMRSIERKLPIAGINFSVIAAGALFSYTERGRAMLTVLKQGAVLDFLLLTMTITLVLMKAVAYAYETEEVYSNKQKKNLAMLETVLGTLGVVILGGVAASPMCMIMAVGTAFMLRGEKMFKHLASIIGAVGLAVFVMSNPNMPPYVYTVLISAGVSFCILGMLRLETIVKNQSATMLVHYFTLVSIILAALIYSPLAFIMLPLVLFCAINSHYLDENVQKIPGVGYVYRKIVGLLKKPSRIYMVAIRLTKVLIPTVVIGMGVLYFSAWYTDNPIILSQLGIKVTNESPIFATISSGLGYVVDSSIYVVNTVYMALRPRAVGEYILKSIGVDPLEVSNSNRIFVQIASVVYKALVFMDSILASIVVFAGAIVNVLAGIVCAVALKPLKIYGFVLNLGKWALSKVLYVIDTLLYYCLGITTNLYAVTSPNAQPAPSILSRAASVVLYPLTLMKMLFRKTPTGAGTTVSGRSTGNALTAVYGLLINVLFVLFGAYSCMFFTTNGKDMASTKTISFESYGVSPVMGDRPLSIDKELVNVRRDTFYQKFFDAYCETATVFTDVNGNGAFLEEEFVNKTLKSGYNPMNQYTNDQICKPVASFQEEFQEKIRKIGAIAASFTADEKAALKSILQYFPKVRGKKGMSVQEKDLENDLKDALKAKKDPKKIKPTALENILGLKKSAKEVQKLADQKYIKAKVHMVEYYRKYYYNFYILAQYFLDNMNPSILHAVSSSAVETYNAVLPTNYSDISDEYLKTIVQLRTAIIKKELPFLTEVQAAARHHKTLLRKMEAEGVIQKGEKQKEGFFLNGLGKCLDYNSVLEEDTDLFVYHEKISLEKDAQFIYFKSSVSTTPKPSRSPFIIGSSTEIDLSIKNAESTVVSISVNDTPVCARVIPADRTKNVLIDMKIPLETIRKSSISNPSDASLAKITVRMFIGHASLLSTNTYQIEL</sequence>
<organism evidence="2 3">
    <name type="scientific">Nematocida ausubeli (strain ATCC PRA-371 / ERTm2)</name>
    <name type="common">Nematode killer fungus</name>
    <dbReference type="NCBI Taxonomy" id="1913371"/>
    <lineage>
        <taxon>Eukaryota</taxon>
        <taxon>Fungi</taxon>
        <taxon>Fungi incertae sedis</taxon>
        <taxon>Microsporidia</taxon>
        <taxon>Nematocida</taxon>
    </lineage>
</organism>
<keyword evidence="1" id="KW-0812">Transmembrane</keyword>
<keyword evidence="1" id="KW-1133">Transmembrane helix</keyword>
<feature type="transmembrane region" description="Helical" evidence="1">
    <location>
        <begin position="20"/>
        <end position="38"/>
    </location>
</feature>
<dbReference type="Proteomes" id="UP000054524">
    <property type="component" value="Unassembled WGS sequence"/>
</dbReference>
<evidence type="ECO:0000313" key="3">
    <source>
        <dbReference type="Proteomes" id="UP000054524"/>
    </source>
</evidence>
<evidence type="ECO:0000313" key="2">
    <source>
        <dbReference type="EMBL" id="KFG25359.1"/>
    </source>
</evidence>
<feature type="transmembrane region" description="Helical" evidence="1">
    <location>
        <begin position="368"/>
        <end position="392"/>
    </location>
</feature>
<feature type="transmembrane region" description="Helical" evidence="1">
    <location>
        <begin position="186"/>
        <end position="214"/>
    </location>
</feature>